<dbReference type="EnsemblMetazoa" id="BGLB029509-RA">
    <property type="protein sequence ID" value="BGLB029509-PA"/>
    <property type="gene ID" value="BGLB029509"/>
</dbReference>
<accession>A0A2C9LCJ6</accession>
<dbReference type="KEGG" id="bgt:106080037"/>
<dbReference type="VEuPathDB" id="VectorBase:BGLB029509"/>
<dbReference type="AlphaFoldDB" id="A0A2C9LCJ6"/>
<dbReference type="GO" id="GO:0031080">
    <property type="term" value="C:nuclear pore outer ring"/>
    <property type="evidence" value="ECO:0007669"/>
    <property type="project" value="TreeGrafter"/>
</dbReference>
<gene>
    <name evidence="10" type="primary">106080037</name>
</gene>
<keyword evidence="6 9" id="KW-0811">Translocation</keyword>
<evidence type="ECO:0000313" key="11">
    <source>
        <dbReference type="Proteomes" id="UP000076420"/>
    </source>
</evidence>
<reference evidence="10" key="1">
    <citation type="submission" date="2020-05" db="UniProtKB">
        <authorList>
            <consortium name="EnsemblMetazoa"/>
        </authorList>
    </citation>
    <scope>IDENTIFICATION</scope>
    <source>
        <strain evidence="10">BB02</strain>
    </source>
</reference>
<dbReference type="STRING" id="6526.A0A2C9LCJ6"/>
<comment type="function">
    <text evidence="9">Functions as a component of the nuclear pore complex (NPC).</text>
</comment>
<keyword evidence="9" id="KW-0472">Membrane</keyword>
<keyword evidence="8 9" id="KW-0539">Nucleus</keyword>
<dbReference type="PANTHER" id="PTHR13373">
    <property type="entry name" value="FROUNT PROTEIN-RELATED"/>
    <property type="match status" value="1"/>
</dbReference>
<keyword evidence="4 9" id="KW-0509">mRNA transport</keyword>
<comment type="similarity">
    <text evidence="2 9">Belongs to the nucleoporin Nup85 family.</text>
</comment>
<dbReference type="GO" id="GO:0006606">
    <property type="term" value="P:protein import into nucleus"/>
    <property type="evidence" value="ECO:0007669"/>
    <property type="project" value="TreeGrafter"/>
</dbReference>
<evidence type="ECO:0000256" key="9">
    <source>
        <dbReference type="RuleBase" id="RU365073"/>
    </source>
</evidence>
<evidence type="ECO:0000256" key="4">
    <source>
        <dbReference type="ARBA" id="ARBA00022816"/>
    </source>
</evidence>
<dbReference type="GO" id="GO:0045893">
    <property type="term" value="P:positive regulation of DNA-templated transcription"/>
    <property type="evidence" value="ECO:0007669"/>
    <property type="project" value="TreeGrafter"/>
</dbReference>
<dbReference type="Proteomes" id="UP000076420">
    <property type="component" value="Unassembled WGS sequence"/>
</dbReference>
<dbReference type="PANTHER" id="PTHR13373:SF21">
    <property type="entry name" value="NUCLEAR PORE COMPLEX PROTEIN NUP85"/>
    <property type="match status" value="1"/>
</dbReference>
<evidence type="ECO:0000256" key="6">
    <source>
        <dbReference type="ARBA" id="ARBA00023010"/>
    </source>
</evidence>
<keyword evidence="3 9" id="KW-0813">Transport</keyword>
<organism evidence="10 11">
    <name type="scientific">Biomphalaria glabrata</name>
    <name type="common">Bloodfluke planorb</name>
    <name type="synonym">Freshwater snail</name>
    <dbReference type="NCBI Taxonomy" id="6526"/>
    <lineage>
        <taxon>Eukaryota</taxon>
        <taxon>Metazoa</taxon>
        <taxon>Spiralia</taxon>
        <taxon>Lophotrochozoa</taxon>
        <taxon>Mollusca</taxon>
        <taxon>Gastropoda</taxon>
        <taxon>Heterobranchia</taxon>
        <taxon>Euthyneura</taxon>
        <taxon>Panpulmonata</taxon>
        <taxon>Hygrophila</taxon>
        <taxon>Lymnaeoidea</taxon>
        <taxon>Planorbidae</taxon>
        <taxon>Biomphalaria</taxon>
    </lineage>
</organism>
<dbReference type="GO" id="GO:0031965">
    <property type="term" value="C:nuclear membrane"/>
    <property type="evidence" value="ECO:0007669"/>
    <property type="project" value="UniProtKB-UniRule"/>
</dbReference>
<evidence type="ECO:0000256" key="8">
    <source>
        <dbReference type="ARBA" id="ARBA00023242"/>
    </source>
</evidence>
<evidence type="ECO:0000313" key="10">
    <source>
        <dbReference type="EnsemblMetazoa" id="BGLB029509-PA"/>
    </source>
</evidence>
<protein>
    <recommendedName>
        <fullName evidence="9">Nuclear pore complex protein Nup85</fullName>
    </recommendedName>
</protein>
<evidence type="ECO:0000256" key="2">
    <source>
        <dbReference type="ARBA" id="ARBA00005573"/>
    </source>
</evidence>
<comment type="subunit">
    <text evidence="9">Component of the nuclear pore complex (NPC).</text>
</comment>
<dbReference type="GO" id="GO:0017056">
    <property type="term" value="F:structural constituent of nuclear pore"/>
    <property type="evidence" value="ECO:0007669"/>
    <property type="project" value="TreeGrafter"/>
</dbReference>
<comment type="subcellular location">
    <subcellularLocation>
        <location evidence="1 9">Nucleus</location>
        <location evidence="1 9">Nuclear pore complex</location>
    </subcellularLocation>
</comment>
<keyword evidence="5 9" id="KW-0653">Protein transport</keyword>
<evidence type="ECO:0000256" key="1">
    <source>
        <dbReference type="ARBA" id="ARBA00004567"/>
    </source>
</evidence>
<evidence type="ECO:0000256" key="7">
    <source>
        <dbReference type="ARBA" id="ARBA00023132"/>
    </source>
</evidence>
<dbReference type="Pfam" id="PF07575">
    <property type="entry name" value="Nucleopor_Nup85"/>
    <property type="match status" value="1"/>
</dbReference>
<evidence type="ECO:0000256" key="5">
    <source>
        <dbReference type="ARBA" id="ARBA00022927"/>
    </source>
</evidence>
<sequence>MDCLQLWDIGKSSKLEGIRTENSCTDESKKLKYEEHIQEFEMVQLIWSLCEILFIDVAPGGLVLTSLLDWLQWHFQEGKQLATKVIHSDQPCEHPQYWEAIYRLLLQGDTENVRKLLALNVYSHSDSFIAADEVLKKMPRWTIALSSGSAAI</sequence>
<evidence type="ECO:0000256" key="3">
    <source>
        <dbReference type="ARBA" id="ARBA00022448"/>
    </source>
</evidence>
<dbReference type="VEuPathDB" id="VectorBase:BGLAX_039274"/>
<name>A0A2C9LCJ6_BIOGL</name>
<dbReference type="GO" id="GO:0006406">
    <property type="term" value="P:mRNA export from nucleus"/>
    <property type="evidence" value="ECO:0007669"/>
    <property type="project" value="TreeGrafter"/>
</dbReference>
<keyword evidence="7 9" id="KW-0906">Nuclear pore complex</keyword>
<dbReference type="InterPro" id="IPR011502">
    <property type="entry name" value="Nucleoporin_Nup85"/>
</dbReference>
<proteinExistence type="inferred from homology"/>